<dbReference type="RefSeq" id="WP_094062038.1">
    <property type="nucleotide sequence ID" value="NZ_CP022530.1"/>
</dbReference>
<keyword evidence="1 2" id="KW-0129">CBS domain</keyword>
<reference evidence="5 6" key="1">
    <citation type="submission" date="2017-07" db="EMBL/GenBank/DDBJ databases">
        <title>Annotated genome sequence of Bacterioplanes sanyensis isolated from Red Sea.</title>
        <authorList>
            <person name="Rehman Z.U."/>
        </authorList>
    </citation>
    <scope>NUCLEOTIDE SEQUENCE [LARGE SCALE GENOMIC DNA]</scope>
    <source>
        <strain evidence="5 6">NV9</strain>
    </source>
</reference>
<dbReference type="PANTHER" id="PTHR43080">
    <property type="entry name" value="CBS DOMAIN-CONTAINING PROTEIN CBSX3, MITOCHONDRIAL"/>
    <property type="match status" value="1"/>
</dbReference>
<dbReference type="SMART" id="SM00116">
    <property type="entry name" value="CBS"/>
    <property type="match status" value="2"/>
</dbReference>
<evidence type="ECO:0000313" key="5">
    <source>
        <dbReference type="EMBL" id="ASP40886.1"/>
    </source>
</evidence>
<dbReference type="Pfam" id="PF03445">
    <property type="entry name" value="DUF294"/>
    <property type="match status" value="1"/>
</dbReference>
<dbReference type="InterPro" id="IPR051257">
    <property type="entry name" value="Diverse_CBS-Domain"/>
</dbReference>
<dbReference type="GO" id="GO:0008773">
    <property type="term" value="F:[protein-PII] uridylyltransferase activity"/>
    <property type="evidence" value="ECO:0007669"/>
    <property type="project" value="InterPro"/>
</dbReference>
<dbReference type="InterPro" id="IPR000644">
    <property type="entry name" value="CBS_dom"/>
</dbReference>
<dbReference type="CDD" id="cd05401">
    <property type="entry name" value="NT_GlnE_GlnD_like"/>
    <property type="match status" value="1"/>
</dbReference>
<keyword evidence="6" id="KW-1185">Reference proteome</keyword>
<dbReference type="PROSITE" id="PS50042">
    <property type="entry name" value="CNMP_BINDING_3"/>
    <property type="match status" value="1"/>
</dbReference>
<dbReference type="CDD" id="cd00038">
    <property type="entry name" value="CAP_ED"/>
    <property type="match status" value="1"/>
</dbReference>
<evidence type="ECO:0000313" key="6">
    <source>
        <dbReference type="Proteomes" id="UP000202440"/>
    </source>
</evidence>
<dbReference type="Gene3D" id="2.60.120.10">
    <property type="entry name" value="Jelly Rolls"/>
    <property type="match status" value="1"/>
</dbReference>
<evidence type="ECO:0000259" key="4">
    <source>
        <dbReference type="PROSITE" id="PS51371"/>
    </source>
</evidence>
<dbReference type="Gene3D" id="3.10.580.10">
    <property type="entry name" value="CBS-domain"/>
    <property type="match status" value="1"/>
</dbReference>
<dbReference type="SUPFAM" id="SSF54631">
    <property type="entry name" value="CBS-domain pair"/>
    <property type="match status" value="1"/>
</dbReference>
<dbReference type="KEGG" id="bsan:CHH28_09845"/>
<dbReference type="InterPro" id="IPR005105">
    <property type="entry name" value="GlnD_Uridyltrans_N"/>
</dbReference>
<dbReference type="CDD" id="cd04587">
    <property type="entry name" value="CBS_pair_CAP-ED_NT_Pol-beta-like_DUF294_assoc"/>
    <property type="match status" value="1"/>
</dbReference>
<dbReference type="Pfam" id="PF00027">
    <property type="entry name" value="cNMP_binding"/>
    <property type="match status" value="1"/>
</dbReference>
<name>A0A222FQW9_9GAMM</name>
<dbReference type="EMBL" id="CP022530">
    <property type="protein sequence ID" value="ASP40886.1"/>
    <property type="molecule type" value="Genomic_DNA"/>
</dbReference>
<dbReference type="SUPFAM" id="SSF51206">
    <property type="entry name" value="cAMP-binding domain-like"/>
    <property type="match status" value="1"/>
</dbReference>
<accession>A0A222FQW9</accession>
<dbReference type="InterPro" id="IPR000595">
    <property type="entry name" value="cNMP-bd_dom"/>
</dbReference>
<feature type="domain" description="CBS" evidence="4">
    <location>
        <begin position="156"/>
        <end position="224"/>
    </location>
</feature>
<organism evidence="5 6">
    <name type="scientific">Bacterioplanes sanyensis</name>
    <dbReference type="NCBI Taxonomy" id="1249553"/>
    <lineage>
        <taxon>Bacteria</taxon>
        <taxon>Pseudomonadati</taxon>
        <taxon>Pseudomonadota</taxon>
        <taxon>Gammaproteobacteria</taxon>
        <taxon>Oceanospirillales</taxon>
        <taxon>Oceanospirillaceae</taxon>
        <taxon>Bacterioplanes</taxon>
    </lineage>
</organism>
<feature type="domain" description="CBS" evidence="4">
    <location>
        <begin position="232"/>
        <end position="287"/>
    </location>
</feature>
<protein>
    <submittedName>
        <fullName evidence="5">Cyclic nucleotide-binding protein</fullName>
    </submittedName>
</protein>
<proteinExistence type="predicted"/>
<evidence type="ECO:0000256" key="2">
    <source>
        <dbReference type="PROSITE-ProRule" id="PRU00703"/>
    </source>
</evidence>
<dbReference type="InterPro" id="IPR046342">
    <property type="entry name" value="CBS_dom_sf"/>
</dbReference>
<dbReference type="InterPro" id="IPR014710">
    <property type="entry name" value="RmlC-like_jellyroll"/>
</dbReference>
<dbReference type="PANTHER" id="PTHR43080:SF2">
    <property type="entry name" value="CBS DOMAIN-CONTAINING PROTEIN"/>
    <property type="match status" value="1"/>
</dbReference>
<evidence type="ECO:0000259" key="3">
    <source>
        <dbReference type="PROSITE" id="PS50042"/>
    </source>
</evidence>
<gene>
    <name evidence="5" type="ORF">CHH28_09845</name>
</gene>
<dbReference type="OrthoDB" id="9808528at2"/>
<dbReference type="PROSITE" id="PS51371">
    <property type="entry name" value="CBS"/>
    <property type="match status" value="2"/>
</dbReference>
<dbReference type="InterPro" id="IPR018821">
    <property type="entry name" value="DUF294_put_nucleoTrafse_sb-bd"/>
</dbReference>
<dbReference type="Proteomes" id="UP000202440">
    <property type="component" value="Chromosome"/>
</dbReference>
<dbReference type="SMART" id="SM00100">
    <property type="entry name" value="cNMP"/>
    <property type="match status" value="1"/>
</dbReference>
<evidence type="ECO:0000256" key="1">
    <source>
        <dbReference type="ARBA" id="ARBA00023122"/>
    </source>
</evidence>
<dbReference type="InterPro" id="IPR018490">
    <property type="entry name" value="cNMP-bd_dom_sf"/>
</dbReference>
<dbReference type="AlphaFoldDB" id="A0A222FQW9"/>
<dbReference type="Pfam" id="PF10335">
    <property type="entry name" value="DUF294_C"/>
    <property type="match status" value="1"/>
</dbReference>
<sequence length="633" mass="72024">MQAELQDIVHFYQRFPPFDELPDEAVSELAQATEIAYFRAHQDVLKHGDPIQDLYVIRSGAVETYRRNGDLYNRLSEGDVFGQMGLLMNRRVRFPVHTMEDTLLYCIPADLFNQLCDRFEDFSEFFEIEGSSLLRNTLSNQADNNDLTTVKISALIQREAITLECSASVTAAAQLMTEHQASSILVTDPDQPISSDPDDDDGQVVGILTDRDLRMRVLAEQRSSDTPVAEVMSTDMVLIDDNAYVFEAMLTMLRHNLHHLPVVHRRRPVGVIAMSDIVQHESQSSLLLVRSIFAQQSLEDLTQVAKQLPAVFVRMVKEDANSHMIGSAMAVIGRSFKQKLLEMAEAELGPPPLPYCFLALGSMARDEQLIVTDQDNAIILDDRFDEEHHGEYFAKLATFVCDGLNACGYQYCDGDIMATNPEWRLTKTQWQQRFQQWIDEPSPQALLHSSIFFDLDGVWGKTKWAQELQRFIALHSKQNMRFLNYLARNALSRTPPLGFFKGFVMEQDGQHRPSINLKRRGTAPLSDVIRVHALAVGSRAQNSFERLDDIIRAKILPPEKGQDLSDALEYIAMVRIRYQAIDIEQGDVPDNNIEPELLSAFERRNLKEAFQVLDRAQAFLKFRYHSSNKPGIR</sequence>
<dbReference type="Pfam" id="PF00571">
    <property type="entry name" value="CBS"/>
    <property type="match status" value="2"/>
</dbReference>
<feature type="domain" description="Cyclic nucleotide-binding" evidence="3">
    <location>
        <begin position="17"/>
        <end position="115"/>
    </location>
</feature>